<dbReference type="KEGG" id="dci:113468338"/>
<protein>
    <submittedName>
        <fullName evidence="5">Low-density lipoprotein receptor-related protein 1B-like</fullName>
    </submittedName>
</protein>
<dbReference type="GO" id="GO:0060070">
    <property type="term" value="P:canonical Wnt signaling pathway"/>
    <property type="evidence" value="ECO:0007669"/>
    <property type="project" value="TreeGrafter"/>
</dbReference>
<dbReference type="InterPro" id="IPR050778">
    <property type="entry name" value="Cueball_EGF_LRP_Nidogen"/>
</dbReference>
<proteinExistence type="predicted"/>
<accession>A0A3Q0J1Z5</accession>
<dbReference type="Gene3D" id="2.120.10.30">
    <property type="entry name" value="TolB, C-terminal domain"/>
    <property type="match status" value="1"/>
</dbReference>
<name>A0A3Q0J1Z5_DIACI</name>
<dbReference type="SMART" id="SM00135">
    <property type="entry name" value="LY"/>
    <property type="match status" value="3"/>
</dbReference>
<dbReference type="GO" id="GO:0042813">
    <property type="term" value="F:Wnt receptor activity"/>
    <property type="evidence" value="ECO:0007669"/>
    <property type="project" value="TreeGrafter"/>
</dbReference>
<dbReference type="SUPFAM" id="SSF57196">
    <property type="entry name" value="EGF/Laminin"/>
    <property type="match status" value="1"/>
</dbReference>
<evidence type="ECO:0000313" key="5">
    <source>
        <dbReference type="RefSeq" id="XP_026680968.1"/>
    </source>
</evidence>
<dbReference type="RefSeq" id="XP_026680968.1">
    <property type="nucleotide sequence ID" value="XM_026825167.1"/>
</dbReference>
<dbReference type="Pfam" id="PF14670">
    <property type="entry name" value="FXa_inhibition"/>
    <property type="match status" value="1"/>
</dbReference>
<reference evidence="5" key="1">
    <citation type="submission" date="2025-08" db="UniProtKB">
        <authorList>
            <consortium name="RefSeq"/>
        </authorList>
    </citation>
    <scope>IDENTIFICATION</scope>
</reference>
<dbReference type="InterPro" id="IPR011042">
    <property type="entry name" value="6-blade_b-propeller_TolB-like"/>
</dbReference>
<organism evidence="4 5">
    <name type="scientific">Diaphorina citri</name>
    <name type="common">Asian citrus psyllid</name>
    <dbReference type="NCBI Taxonomy" id="121845"/>
    <lineage>
        <taxon>Eukaryota</taxon>
        <taxon>Metazoa</taxon>
        <taxon>Ecdysozoa</taxon>
        <taxon>Arthropoda</taxon>
        <taxon>Hexapoda</taxon>
        <taxon>Insecta</taxon>
        <taxon>Pterygota</taxon>
        <taxon>Neoptera</taxon>
        <taxon>Paraneoptera</taxon>
        <taxon>Hemiptera</taxon>
        <taxon>Sternorrhyncha</taxon>
        <taxon>Psylloidea</taxon>
        <taxon>Psyllidae</taxon>
        <taxon>Diaphorininae</taxon>
        <taxon>Diaphorina</taxon>
    </lineage>
</organism>
<dbReference type="STRING" id="121845.A0A3Q0J1Z5"/>
<evidence type="ECO:0000256" key="1">
    <source>
        <dbReference type="ARBA" id="ARBA00022536"/>
    </source>
</evidence>
<dbReference type="Proteomes" id="UP000079169">
    <property type="component" value="Unplaced"/>
</dbReference>
<feature type="repeat" description="LDL-receptor class B" evidence="3">
    <location>
        <begin position="85"/>
        <end position="127"/>
    </location>
</feature>
<dbReference type="PaxDb" id="121845-A0A3Q0J1Z5"/>
<evidence type="ECO:0000313" key="4">
    <source>
        <dbReference type="Proteomes" id="UP000079169"/>
    </source>
</evidence>
<dbReference type="PANTHER" id="PTHR46513">
    <property type="entry name" value="VITELLOGENIN RECEPTOR-LIKE PROTEIN-RELATED-RELATED"/>
    <property type="match status" value="1"/>
</dbReference>
<dbReference type="PROSITE" id="PS51120">
    <property type="entry name" value="LDLRB"/>
    <property type="match status" value="1"/>
</dbReference>
<gene>
    <name evidence="5" type="primary">LOC113468338</name>
</gene>
<keyword evidence="4" id="KW-1185">Reference proteome</keyword>
<dbReference type="InterPro" id="IPR000033">
    <property type="entry name" value="LDLR_classB_rpt"/>
</dbReference>
<dbReference type="Gene3D" id="2.10.25.10">
    <property type="entry name" value="Laminin"/>
    <property type="match status" value="1"/>
</dbReference>
<keyword evidence="1" id="KW-0245">EGF-like domain</keyword>
<feature type="non-terminal residue" evidence="5">
    <location>
        <position position="219"/>
    </location>
</feature>
<sequence>MNNGNCSHLCLIGMNGTYKCQCPHVMKLMSDNKTCQVADSQFIIFSRPREIRGVDLEHPYYHTIPTISIPQVFSPNNLNFDAANKKIYWTDQEYNEVKRSSIVGGQIQLVVDAGISHPSGLAIDWIAQNMFIAVSSPTQSKIVVCNLEGEYQTTILSNESNDTSTLSKISSIAVWPVKGKMFWSNVTKQVVTIEMAFMDGTKRETVVSQKKYPAVTGVS</sequence>
<dbReference type="GO" id="GO:0017147">
    <property type="term" value="F:Wnt-protein binding"/>
    <property type="evidence" value="ECO:0007669"/>
    <property type="project" value="TreeGrafter"/>
</dbReference>
<dbReference type="PANTHER" id="PTHR46513:SF37">
    <property type="entry name" value="LDL RECEPTOR RELATED PROTEIN 1-RELATED"/>
    <property type="match status" value="1"/>
</dbReference>
<evidence type="ECO:0000256" key="2">
    <source>
        <dbReference type="ARBA" id="ARBA00022737"/>
    </source>
</evidence>
<evidence type="ECO:0000256" key="3">
    <source>
        <dbReference type="PROSITE-ProRule" id="PRU00461"/>
    </source>
</evidence>
<dbReference type="SUPFAM" id="SSF63825">
    <property type="entry name" value="YWTD domain"/>
    <property type="match status" value="1"/>
</dbReference>
<dbReference type="GeneID" id="113468338"/>
<dbReference type="GO" id="GO:0005886">
    <property type="term" value="C:plasma membrane"/>
    <property type="evidence" value="ECO:0007669"/>
    <property type="project" value="TreeGrafter"/>
</dbReference>
<dbReference type="AlphaFoldDB" id="A0A3Q0J1Z5"/>
<keyword evidence="2" id="KW-0677">Repeat</keyword>